<dbReference type="RefSeq" id="WP_127004760.1">
    <property type="nucleotide sequence ID" value="NZ_CP173190.1"/>
</dbReference>
<name>A0A3S0WI15_9PROT</name>
<dbReference type="Proteomes" id="UP000280346">
    <property type="component" value="Unassembled WGS sequence"/>
</dbReference>
<accession>A0A3S0WI15</accession>
<feature type="compositionally biased region" description="Low complexity" evidence="1">
    <location>
        <begin position="45"/>
        <end position="54"/>
    </location>
</feature>
<dbReference type="AlphaFoldDB" id="A0A3S0WI15"/>
<evidence type="ECO:0000313" key="3">
    <source>
        <dbReference type="Proteomes" id="UP000280346"/>
    </source>
</evidence>
<reference evidence="2 3" key="1">
    <citation type="submission" date="2018-12" db="EMBL/GenBank/DDBJ databases">
        <authorList>
            <person name="Yang Y."/>
        </authorList>
    </citation>
    <scope>NUCLEOTIDE SEQUENCE [LARGE SCALE GENOMIC DNA]</scope>
    <source>
        <strain evidence="2 3">GSF71</strain>
    </source>
</reference>
<feature type="region of interest" description="Disordered" evidence="1">
    <location>
        <begin position="26"/>
        <end position="55"/>
    </location>
</feature>
<dbReference type="EMBL" id="RZIJ01000044">
    <property type="protein sequence ID" value="RUQ61433.1"/>
    <property type="molecule type" value="Genomic_DNA"/>
</dbReference>
<evidence type="ECO:0000256" key="1">
    <source>
        <dbReference type="SAM" id="MobiDB-lite"/>
    </source>
</evidence>
<comment type="caution">
    <text evidence="2">The sequence shown here is derived from an EMBL/GenBank/DDBJ whole genome shotgun (WGS) entry which is preliminary data.</text>
</comment>
<gene>
    <name evidence="2" type="ORF">EJ913_29620</name>
</gene>
<keyword evidence="3" id="KW-1185">Reference proteome</keyword>
<sequence length="73" mass="7764">MLLYNALASVVLEAARLDRPCPKPVAAAEPRPFRLSHNPVPPAPRAATPVSTPVSTPASLAPVRLFGRLLVEE</sequence>
<proteinExistence type="predicted"/>
<organism evidence="2 3">
    <name type="scientific">Azospirillum doebereinerae</name>
    <dbReference type="NCBI Taxonomy" id="92933"/>
    <lineage>
        <taxon>Bacteria</taxon>
        <taxon>Pseudomonadati</taxon>
        <taxon>Pseudomonadota</taxon>
        <taxon>Alphaproteobacteria</taxon>
        <taxon>Rhodospirillales</taxon>
        <taxon>Azospirillaceae</taxon>
        <taxon>Azospirillum</taxon>
    </lineage>
</organism>
<evidence type="ECO:0000313" key="2">
    <source>
        <dbReference type="EMBL" id="RUQ61433.1"/>
    </source>
</evidence>
<protein>
    <submittedName>
        <fullName evidence="2">Uncharacterized protein</fullName>
    </submittedName>
</protein>